<keyword evidence="2" id="KW-1185">Reference proteome</keyword>
<sequence length="158" mass="16536">VALGAFDVTVVDASTGEVVATYERQWGDAPTDSSDPTLQLRLLCMRPAGRGDSSVRSSLPEDLVAFLDSEQPKGLAADLRVLRDESAQRGWCAAVEGMARSLRLTGGVDRASVALSAARAAAGDARVGYDEAVDLGVYDDALRMLEGGGRHADDELGA</sequence>
<dbReference type="eggNOG" id="COG4584">
    <property type="taxonomic scope" value="Bacteria"/>
</dbReference>
<organism evidence="1 2">
    <name type="scientific">Olsenella profusa F0195</name>
    <dbReference type="NCBI Taxonomy" id="1125712"/>
    <lineage>
        <taxon>Bacteria</taxon>
        <taxon>Bacillati</taxon>
        <taxon>Actinomycetota</taxon>
        <taxon>Coriobacteriia</taxon>
        <taxon>Coriobacteriales</taxon>
        <taxon>Atopobiaceae</taxon>
        <taxon>Olsenella</taxon>
    </lineage>
</organism>
<evidence type="ECO:0000313" key="2">
    <source>
        <dbReference type="Proteomes" id="UP000016638"/>
    </source>
</evidence>
<accession>U2TS82</accession>
<dbReference type="PATRIC" id="fig|1125712.3.peg.839"/>
<feature type="non-terminal residue" evidence="1">
    <location>
        <position position="1"/>
    </location>
</feature>
<evidence type="ECO:0000313" key="1">
    <source>
        <dbReference type="EMBL" id="ERL09235.1"/>
    </source>
</evidence>
<gene>
    <name evidence="1" type="ORF">HMPREF1316_2693</name>
</gene>
<name>U2TS82_9ACTN</name>
<dbReference type="AlphaFoldDB" id="U2TS82"/>
<comment type="caution">
    <text evidence="1">The sequence shown here is derived from an EMBL/GenBank/DDBJ whole genome shotgun (WGS) entry which is preliminary data.</text>
</comment>
<reference evidence="1 2" key="1">
    <citation type="submission" date="2013-08" db="EMBL/GenBank/DDBJ databases">
        <authorList>
            <person name="Durkin A.S."/>
            <person name="Haft D.R."/>
            <person name="McCorrison J."/>
            <person name="Torralba M."/>
            <person name="Gillis M."/>
            <person name="Haft D.H."/>
            <person name="Methe B."/>
            <person name="Sutton G."/>
            <person name="Nelson K.E."/>
        </authorList>
    </citation>
    <scope>NUCLEOTIDE SEQUENCE [LARGE SCALE GENOMIC DNA]</scope>
    <source>
        <strain evidence="1 2">F0195</strain>
    </source>
</reference>
<proteinExistence type="predicted"/>
<dbReference type="Proteomes" id="UP000016638">
    <property type="component" value="Unassembled WGS sequence"/>
</dbReference>
<protein>
    <submittedName>
        <fullName evidence="1">Uncharacterized protein</fullName>
    </submittedName>
</protein>
<dbReference type="EMBL" id="AWEZ01000033">
    <property type="protein sequence ID" value="ERL09235.1"/>
    <property type="molecule type" value="Genomic_DNA"/>
</dbReference>
<dbReference type="STRING" id="1125712.HMPREF1316_2693"/>